<protein>
    <submittedName>
        <fullName evidence="2">Nucleotide-gated potassium channel protein</fullName>
    </submittedName>
</protein>
<dbReference type="Proteomes" id="UP000075320">
    <property type="component" value="Unassembled WGS sequence"/>
</dbReference>
<comment type="caution">
    <text evidence="2">The sequence shown here is derived from an EMBL/GenBank/DDBJ whole genome shotgun (WGS) entry which is preliminary data.</text>
</comment>
<keyword evidence="3" id="KW-1185">Reference proteome</keyword>
<reference evidence="2 3" key="1">
    <citation type="submission" date="2016-03" db="EMBL/GenBank/DDBJ databases">
        <authorList>
            <person name="Ploux O."/>
        </authorList>
    </citation>
    <scope>NUCLEOTIDE SEQUENCE [LARGE SCALE GENOMIC DNA]</scope>
    <source>
        <strain evidence="2 3">R0</strain>
    </source>
</reference>
<dbReference type="PROSITE" id="PS00889">
    <property type="entry name" value="CNMP_BINDING_2"/>
    <property type="match status" value="1"/>
</dbReference>
<dbReference type="InterPro" id="IPR000595">
    <property type="entry name" value="cNMP-bd_dom"/>
</dbReference>
<dbReference type="GO" id="GO:0034220">
    <property type="term" value="P:monoatomic ion transmembrane transport"/>
    <property type="evidence" value="ECO:0007669"/>
    <property type="project" value="UniProtKB-KW"/>
</dbReference>
<dbReference type="InterPro" id="IPR018488">
    <property type="entry name" value="cNMP-bd_CS"/>
</dbReference>
<dbReference type="PANTHER" id="PTHR11635:SF152">
    <property type="entry name" value="CAMP-DEPENDENT PROTEIN KINASE TYPE I REGULATORY SUBUNIT-RELATED"/>
    <property type="match status" value="1"/>
</dbReference>
<keyword evidence="2" id="KW-0407">Ion channel</keyword>
<dbReference type="EMBL" id="LUKE01000001">
    <property type="protein sequence ID" value="KYG65626.1"/>
    <property type="molecule type" value="Genomic_DNA"/>
</dbReference>
<dbReference type="CDD" id="cd00038">
    <property type="entry name" value="CAP_ED"/>
    <property type="match status" value="1"/>
</dbReference>
<dbReference type="GO" id="GO:0005829">
    <property type="term" value="C:cytosol"/>
    <property type="evidence" value="ECO:0007669"/>
    <property type="project" value="TreeGrafter"/>
</dbReference>
<sequence>MSDHTAIQKESYKPGDFIFFEGDIENHFYIVENGVVSIFTKDNTGKKIPISEIVDGESFGEFALISNSPRSATAQAMTDVNLVKVSEEGFKELMADLPPWAESMLKSFVERLQNMTEKIRELELEKTRRNS</sequence>
<dbReference type="PANTHER" id="PTHR11635">
    <property type="entry name" value="CAMP-DEPENDENT PROTEIN KINASE REGULATORY CHAIN"/>
    <property type="match status" value="1"/>
</dbReference>
<evidence type="ECO:0000259" key="1">
    <source>
        <dbReference type="PROSITE" id="PS50042"/>
    </source>
</evidence>
<dbReference type="OrthoDB" id="5293964at2"/>
<dbReference type="SMART" id="SM00100">
    <property type="entry name" value="cNMP"/>
    <property type="match status" value="1"/>
</dbReference>
<evidence type="ECO:0000313" key="2">
    <source>
        <dbReference type="EMBL" id="KYG65626.1"/>
    </source>
</evidence>
<dbReference type="PROSITE" id="PS50042">
    <property type="entry name" value="CNMP_BINDING_3"/>
    <property type="match status" value="1"/>
</dbReference>
<organism evidence="2 3">
    <name type="scientific">Bdellovibrio bacteriovorus</name>
    <dbReference type="NCBI Taxonomy" id="959"/>
    <lineage>
        <taxon>Bacteria</taxon>
        <taxon>Pseudomonadati</taxon>
        <taxon>Bdellovibrionota</taxon>
        <taxon>Bdellovibrionia</taxon>
        <taxon>Bdellovibrionales</taxon>
        <taxon>Pseudobdellovibrionaceae</taxon>
        <taxon>Bdellovibrio</taxon>
    </lineage>
</organism>
<dbReference type="SUPFAM" id="SSF51206">
    <property type="entry name" value="cAMP-binding domain-like"/>
    <property type="match status" value="1"/>
</dbReference>
<dbReference type="GO" id="GO:0005952">
    <property type="term" value="C:cAMP-dependent protein kinase complex"/>
    <property type="evidence" value="ECO:0007669"/>
    <property type="project" value="InterPro"/>
</dbReference>
<feature type="domain" description="Cyclic nucleotide-binding" evidence="1">
    <location>
        <begin position="6"/>
        <end position="111"/>
    </location>
</feature>
<name>A0A150WMM9_BDEBC</name>
<dbReference type="Gene3D" id="2.60.120.10">
    <property type="entry name" value="Jelly Rolls"/>
    <property type="match status" value="1"/>
</dbReference>
<dbReference type="InterPro" id="IPR018490">
    <property type="entry name" value="cNMP-bd_dom_sf"/>
</dbReference>
<accession>A0A150WMM9</accession>
<proteinExistence type="predicted"/>
<keyword evidence="2" id="KW-0406">Ion transport</keyword>
<dbReference type="PRINTS" id="PR00103">
    <property type="entry name" value="CAMPKINASE"/>
</dbReference>
<dbReference type="InterPro" id="IPR014710">
    <property type="entry name" value="RmlC-like_jellyroll"/>
</dbReference>
<evidence type="ECO:0000313" key="3">
    <source>
        <dbReference type="Proteomes" id="UP000075320"/>
    </source>
</evidence>
<dbReference type="InterPro" id="IPR050503">
    <property type="entry name" value="cAMP-dep_PK_reg_su-like"/>
</dbReference>
<dbReference type="RefSeq" id="WP_061833170.1">
    <property type="nucleotide sequence ID" value="NZ_LUKE01000001.1"/>
</dbReference>
<dbReference type="Pfam" id="PF00027">
    <property type="entry name" value="cNMP_binding"/>
    <property type="match status" value="1"/>
</dbReference>
<dbReference type="AlphaFoldDB" id="A0A150WMM9"/>
<keyword evidence="2" id="KW-0813">Transport</keyword>
<gene>
    <name evidence="2" type="ORF">AZI86_00675</name>
</gene>